<evidence type="ECO:0000256" key="1">
    <source>
        <dbReference type="SAM" id="MobiDB-lite"/>
    </source>
</evidence>
<gene>
    <name evidence="2" type="ORF">XELAEV_18002031mg</name>
</gene>
<dbReference type="GO" id="GO:0008270">
    <property type="term" value="F:zinc ion binding"/>
    <property type="evidence" value="ECO:0007669"/>
    <property type="project" value="InterPro"/>
</dbReference>
<dbReference type="Proteomes" id="UP000694892">
    <property type="component" value="Unassembled WGS sequence"/>
</dbReference>
<dbReference type="EMBL" id="KV489872">
    <property type="protein sequence ID" value="OCT55447.1"/>
    <property type="molecule type" value="Genomic_DNA"/>
</dbReference>
<dbReference type="PANTHER" id="PTHR46888">
    <property type="entry name" value="ZINC KNUCKLE DOMAINCONTAINING PROTEIN-RELATED"/>
    <property type="match status" value="1"/>
</dbReference>
<accession>A0A974BP08</accession>
<feature type="region of interest" description="Disordered" evidence="1">
    <location>
        <begin position="185"/>
        <end position="212"/>
    </location>
</feature>
<dbReference type="AlphaFoldDB" id="A0A974BP08"/>
<reference evidence="2" key="1">
    <citation type="submission" date="2016-05" db="EMBL/GenBank/DDBJ databases">
        <title>WGS assembly of Xenopus laevis.</title>
        <authorList>
            <person name="Session A."/>
            <person name="Uno Y."/>
            <person name="Kwon T."/>
            <person name="Chapman J."/>
            <person name="Toyoda A."/>
            <person name="Takahashi S."/>
            <person name="Fukui A."/>
            <person name="Hikosaka A."/>
            <person name="Putnam N."/>
            <person name="Stites J."/>
            <person name="Van Heeringen S."/>
            <person name="Quigley I."/>
            <person name="Heinz S."/>
            <person name="Hellsten U."/>
            <person name="Lyons J."/>
            <person name="Suzuki A."/>
            <person name="Kondo M."/>
            <person name="Ogino H."/>
            <person name="Ochi H."/>
            <person name="Bogdanovic O."/>
            <person name="Lister R."/>
            <person name="Georgiou G."/>
            <person name="Paranjpe S."/>
            <person name="Van Kruijsbergen I."/>
            <person name="Mozaffari S."/>
            <person name="Shu S."/>
            <person name="Schmutz J."/>
            <person name="Jenkins J."/>
            <person name="Grimwood J."/>
            <person name="Carlson J."/>
            <person name="Mitros T."/>
            <person name="Simakov O."/>
            <person name="Heald R."/>
            <person name="Miller K."/>
            <person name="Haudenschild C."/>
            <person name="Kuroki Y."/>
            <person name="Tanaka T."/>
            <person name="Michiue T."/>
            <person name="Watanabe M."/>
            <person name="Kinoshita T."/>
            <person name="Ohta Y."/>
            <person name="Mawaribuchi S."/>
            <person name="Suzuki Y."/>
            <person name="Haramoto Y."/>
            <person name="Yamamoto T."/>
            <person name="Takagi C."/>
            <person name="Kitzman J."/>
            <person name="Shendure J."/>
            <person name="Nakayama T."/>
            <person name="Izutsu Y."/>
            <person name="Robert J."/>
            <person name="Dichmann D."/>
            <person name="Flajnik M."/>
            <person name="Houston D."/>
            <person name="Marcotte E."/>
            <person name="Wallingford J."/>
            <person name="Ito Y."/>
            <person name="Asashima M."/>
            <person name="Ueno N."/>
            <person name="Matsuda Y."/>
            <person name="Jan Veenstra G."/>
            <person name="Fujiyama A."/>
            <person name="Harland R."/>
            <person name="Taira M."/>
            <person name="Rokhsar D.S."/>
        </authorList>
    </citation>
    <scope>NUCLEOTIDE SEQUENCE</scope>
    <source>
        <strain evidence="2">J</strain>
        <tissue evidence="2">Blood</tissue>
    </source>
</reference>
<evidence type="ECO:0008006" key="3">
    <source>
        <dbReference type="Google" id="ProtNLM"/>
    </source>
</evidence>
<dbReference type="PANTHER" id="PTHR46888:SF12">
    <property type="match status" value="1"/>
</dbReference>
<protein>
    <recommendedName>
        <fullName evidence="3">CCHC-type domain-containing protein</fullName>
    </recommendedName>
</protein>
<sequence>DRLCYLCRQPGHTQHVCPKARSGVQSVKPRTVNYIEVDPEWSEEMPTSPEEWSSTTNLSVTPRGVYGIHKVHQSYPEQRQRHLQDVLLDGCRITGFRDSGAFLTIAEPRVVRPEAIHPGPGILIVVAGGELKYIPKAAVHLDYGCGEKICWIGVMEGLPADVLLGNDLGTMESRFVGAVTRSQASHIHQTGDSHQDSTEAAPVHPQYLPAVP</sequence>
<organism evidence="2">
    <name type="scientific">Xenopus laevis</name>
    <name type="common">African clawed frog</name>
    <dbReference type="NCBI Taxonomy" id="8355"/>
    <lineage>
        <taxon>Eukaryota</taxon>
        <taxon>Metazoa</taxon>
        <taxon>Chordata</taxon>
        <taxon>Craniata</taxon>
        <taxon>Vertebrata</taxon>
        <taxon>Euteleostomi</taxon>
        <taxon>Amphibia</taxon>
        <taxon>Batrachia</taxon>
        <taxon>Anura</taxon>
        <taxon>Pipoidea</taxon>
        <taxon>Pipidae</taxon>
        <taxon>Xenopodinae</taxon>
        <taxon>Xenopus</taxon>
        <taxon>Xenopus</taxon>
    </lineage>
</organism>
<feature type="non-terminal residue" evidence="2">
    <location>
        <position position="1"/>
    </location>
</feature>
<dbReference type="InterPro" id="IPR036875">
    <property type="entry name" value="Znf_CCHC_sf"/>
</dbReference>
<dbReference type="SUPFAM" id="SSF57756">
    <property type="entry name" value="Retrovirus zinc finger-like domains"/>
    <property type="match status" value="1"/>
</dbReference>
<evidence type="ECO:0000313" key="2">
    <source>
        <dbReference type="EMBL" id="OCT55447.1"/>
    </source>
</evidence>
<name>A0A974BP08_XENLA</name>
<dbReference type="GO" id="GO:0003676">
    <property type="term" value="F:nucleic acid binding"/>
    <property type="evidence" value="ECO:0007669"/>
    <property type="project" value="InterPro"/>
</dbReference>
<proteinExistence type="predicted"/>